<accession>A0A1H9HF38</accession>
<dbReference type="CDD" id="cd16378">
    <property type="entry name" value="CcmH_N"/>
    <property type="match status" value="1"/>
</dbReference>
<keyword evidence="7" id="KW-0472">Membrane</keyword>
<dbReference type="FunFam" id="1.10.8.640:FF:000001">
    <property type="entry name" value="Cytochrome c-type biogenesis protein"/>
    <property type="match status" value="1"/>
</dbReference>
<proteinExistence type="inferred from homology"/>
<evidence type="ECO:0000256" key="2">
    <source>
        <dbReference type="ARBA" id="ARBA00022617"/>
    </source>
</evidence>
<dbReference type="GO" id="GO:0005886">
    <property type="term" value="C:plasma membrane"/>
    <property type="evidence" value="ECO:0007669"/>
    <property type="project" value="TreeGrafter"/>
</dbReference>
<keyword evidence="2 7" id="KW-0349">Heme</keyword>
<dbReference type="InterPro" id="IPR051263">
    <property type="entry name" value="C-type_cytochrome_biogenesis"/>
</dbReference>
<evidence type="ECO:0000256" key="3">
    <source>
        <dbReference type="ARBA" id="ARBA00022723"/>
    </source>
</evidence>
<organism evidence="9 10">
    <name type="scientific">Solimonas aquatica</name>
    <dbReference type="NCBI Taxonomy" id="489703"/>
    <lineage>
        <taxon>Bacteria</taxon>
        <taxon>Pseudomonadati</taxon>
        <taxon>Pseudomonadota</taxon>
        <taxon>Gammaproteobacteria</taxon>
        <taxon>Nevskiales</taxon>
        <taxon>Nevskiaceae</taxon>
        <taxon>Solimonas</taxon>
    </lineage>
</organism>
<dbReference type="Gene3D" id="1.10.8.640">
    <property type="entry name" value="Cytochrome C biogenesis protein"/>
    <property type="match status" value="1"/>
</dbReference>
<dbReference type="AlphaFoldDB" id="A0A1H9HF38"/>
<feature type="chain" id="PRO_5011327932" description="Cytochrome c-type biogenesis protein" evidence="7">
    <location>
        <begin position="26"/>
        <end position="156"/>
    </location>
</feature>
<keyword evidence="5" id="KW-0201">Cytochrome c-type biogenesis</keyword>
<evidence type="ECO:0000256" key="1">
    <source>
        <dbReference type="ARBA" id="ARBA00010342"/>
    </source>
</evidence>
<reference evidence="9 10" key="1">
    <citation type="submission" date="2016-10" db="EMBL/GenBank/DDBJ databases">
        <authorList>
            <person name="de Groot N.N."/>
        </authorList>
    </citation>
    <scope>NUCLEOTIDE SEQUENCE [LARGE SCALE GENOMIC DNA]</scope>
    <source>
        <strain evidence="9 10">DSM 25927</strain>
    </source>
</reference>
<feature type="transmembrane region" description="Helical" evidence="7">
    <location>
        <begin position="102"/>
        <end position="120"/>
    </location>
</feature>
<dbReference type="PANTHER" id="PTHR47870:SF1">
    <property type="entry name" value="CYTOCHROME C-TYPE BIOGENESIS PROTEIN CCMH"/>
    <property type="match status" value="1"/>
</dbReference>
<keyword evidence="4 7" id="KW-0732">Signal</keyword>
<comment type="function">
    <text evidence="7">Possible subunit of a heme lyase.</text>
</comment>
<evidence type="ECO:0000256" key="6">
    <source>
        <dbReference type="ARBA" id="ARBA00023004"/>
    </source>
</evidence>
<keyword evidence="6 7" id="KW-0408">Iron</keyword>
<evidence type="ECO:0000256" key="5">
    <source>
        <dbReference type="ARBA" id="ARBA00022748"/>
    </source>
</evidence>
<dbReference type="GO" id="GO:0046872">
    <property type="term" value="F:metal ion binding"/>
    <property type="evidence" value="ECO:0007669"/>
    <property type="project" value="UniProtKB-KW"/>
</dbReference>
<dbReference type="InterPro" id="IPR038297">
    <property type="entry name" value="CcmH/CycL/NrfF/Ccl2_sf"/>
</dbReference>
<dbReference type="Pfam" id="PF03918">
    <property type="entry name" value="CcmH"/>
    <property type="match status" value="1"/>
</dbReference>
<sequence>MRRNGVAAVSALLLCLFFATPHASALTPQDEARYQTLINQLRCLVCQNQTIADSNAPLAADLREQVKKQIEAGRSDAEIKAYLTDRYGDFVLYKPPFKPTTWLLWIGPFVLLLLAVLLALRFTRRRASPVAPPVVDAQALQALLDAEHREDEGARR</sequence>
<dbReference type="GO" id="GO:0017004">
    <property type="term" value="P:cytochrome complex assembly"/>
    <property type="evidence" value="ECO:0007669"/>
    <property type="project" value="UniProtKB-KW"/>
</dbReference>
<dbReference type="STRING" id="489703.SAMN04488038_108151"/>
<evidence type="ECO:0000313" key="10">
    <source>
        <dbReference type="Proteomes" id="UP000199233"/>
    </source>
</evidence>
<keyword evidence="3 7" id="KW-0479">Metal-binding</keyword>
<keyword evidence="7" id="KW-0812">Transmembrane</keyword>
<name>A0A1H9HF38_9GAMM</name>
<keyword evidence="7" id="KW-1133">Transmembrane helix</keyword>
<protein>
    <recommendedName>
        <fullName evidence="7">Cytochrome c-type biogenesis protein</fullName>
    </recommendedName>
</protein>
<evidence type="ECO:0000256" key="4">
    <source>
        <dbReference type="ARBA" id="ARBA00022729"/>
    </source>
</evidence>
<dbReference type="EMBL" id="FOFS01000008">
    <property type="protein sequence ID" value="SEQ61003.1"/>
    <property type="molecule type" value="Genomic_DNA"/>
</dbReference>
<feature type="signal peptide" evidence="7">
    <location>
        <begin position="1"/>
        <end position="25"/>
    </location>
</feature>
<gene>
    <name evidence="9" type="ORF">SAMN04488038_108151</name>
</gene>
<dbReference type="Proteomes" id="UP000199233">
    <property type="component" value="Unassembled WGS sequence"/>
</dbReference>
<feature type="domain" description="CcmH/CycL/Ccl2/NrfF N-terminal" evidence="8">
    <location>
        <begin position="11"/>
        <end position="133"/>
    </location>
</feature>
<evidence type="ECO:0000313" key="9">
    <source>
        <dbReference type="EMBL" id="SEQ61003.1"/>
    </source>
</evidence>
<dbReference type="PANTHER" id="PTHR47870">
    <property type="entry name" value="CYTOCHROME C-TYPE BIOGENESIS PROTEIN CCMH"/>
    <property type="match status" value="1"/>
</dbReference>
<comment type="similarity">
    <text evidence="1 7">Belongs to the CcmH/CycL/Ccl2/NrfF family.</text>
</comment>
<evidence type="ECO:0000256" key="7">
    <source>
        <dbReference type="RuleBase" id="RU364112"/>
    </source>
</evidence>
<dbReference type="InterPro" id="IPR005616">
    <property type="entry name" value="CcmH/CycL/Ccl2/NrfF_N"/>
</dbReference>
<keyword evidence="10" id="KW-1185">Reference proteome</keyword>
<evidence type="ECO:0000259" key="8">
    <source>
        <dbReference type="Pfam" id="PF03918"/>
    </source>
</evidence>